<keyword evidence="2" id="KW-0812">Transmembrane</keyword>
<comment type="caution">
    <text evidence="3">The sequence shown here is derived from an EMBL/GenBank/DDBJ whole genome shotgun (WGS) entry which is preliminary data.</text>
</comment>
<feature type="transmembrane region" description="Helical" evidence="2">
    <location>
        <begin position="69"/>
        <end position="87"/>
    </location>
</feature>
<dbReference type="Proteomes" id="UP000490939">
    <property type="component" value="Unassembled WGS sequence"/>
</dbReference>
<reference evidence="3 4" key="1">
    <citation type="submission" date="2019-07" db="EMBL/GenBank/DDBJ databases">
        <title>Venturia inaequalis Genome Resource.</title>
        <authorList>
            <person name="Lichtner F.J."/>
        </authorList>
    </citation>
    <scope>NUCLEOTIDE SEQUENCE [LARGE SCALE GENOMIC DNA]</scope>
    <source>
        <strain evidence="3 4">DMI_063113</strain>
    </source>
</reference>
<proteinExistence type="predicted"/>
<evidence type="ECO:0000313" key="4">
    <source>
        <dbReference type="Proteomes" id="UP000490939"/>
    </source>
</evidence>
<evidence type="ECO:0000256" key="1">
    <source>
        <dbReference type="SAM" id="MobiDB-lite"/>
    </source>
</evidence>
<feature type="transmembrane region" description="Helical" evidence="2">
    <location>
        <begin position="233"/>
        <end position="257"/>
    </location>
</feature>
<keyword evidence="4" id="KW-1185">Reference proteome</keyword>
<feature type="transmembrane region" description="Helical" evidence="2">
    <location>
        <begin position="201"/>
        <end position="221"/>
    </location>
</feature>
<feature type="region of interest" description="Disordered" evidence="1">
    <location>
        <begin position="362"/>
        <end position="408"/>
    </location>
</feature>
<accession>A0A8H3VA72</accession>
<dbReference type="AlphaFoldDB" id="A0A8H3VA72"/>
<organism evidence="3 4">
    <name type="scientific">Venturia inaequalis</name>
    <name type="common">Apple scab fungus</name>
    <dbReference type="NCBI Taxonomy" id="5025"/>
    <lineage>
        <taxon>Eukaryota</taxon>
        <taxon>Fungi</taxon>
        <taxon>Dikarya</taxon>
        <taxon>Ascomycota</taxon>
        <taxon>Pezizomycotina</taxon>
        <taxon>Dothideomycetes</taxon>
        <taxon>Pleosporomycetidae</taxon>
        <taxon>Venturiales</taxon>
        <taxon>Venturiaceae</taxon>
        <taxon>Venturia</taxon>
    </lineage>
</organism>
<feature type="transmembrane region" description="Helical" evidence="2">
    <location>
        <begin position="153"/>
        <end position="173"/>
    </location>
</feature>
<feature type="transmembrane region" description="Helical" evidence="2">
    <location>
        <begin position="119"/>
        <end position="141"/>
    </location>
</feature>
<keyword evidence="2" id="KW-0472">Membrane</keyword>
<feature type="transmembrane region" description="Helical" evidence="2">
    <location>
        <begin position="318"/>
        <end position="347"/>
    </location>
</feature>
<sequence length="408" mass="45735">MTRYSLEDRLRHGRVTTKLRLHDCLDLVTNAQMRRHEKFSQGRSSDRPPKNSLNAAARRIYNPIGFSRFYNFVLWALFGFILARAAYMNFNGVFCGGNLKYGAAPGECPSYKGHYKFGIIMHLVTIFPAGFLVLFQFIPAIRHHVILFHRINGYAIVLLVLFSNAGALSKLYLPTSLARTWTNNITVAARVAFGGTLSTQMWVGFVAIITTLSLVLAWINIKRLQIDQHRIWMLRAWFYLASVITERLIALAAQPIIKSIGSYVYAMRCSKIVGIMTTYGIPAQAARGFYPACVPFLNGQGDPYAVVQAGGLGRPEQIAAALSVSFGACLWLALMINAIGIEIYISLTPREHERLRQVSYERQQEAGMSHAGSSGLTADRFGDSEPWRPIQKYSVKGRENSVEEEQEK</sequence>
<evidence type="ECO:0000313" key="3">
    <source>
        <dbReference type="EMBL" id="KAE9983254.1"/>
    </source>
</evidence>
<keyword evidence="2" id="KW-1133">Transmembrane helix</keyword>
<dbReference type="EMBL" id="WNWR01000320">
    <property type="protein sequence ID" value="KAE9983254.1"/>
    <property type="molecule type" value="Genomic_DNA"/>
</dbReference>
<gene>
    <name evidence="3" type="ORF">EG327_005556</name>
</gene>
<protein>
    <submittedName>
        <fullName evidence="3">Uncharacterized protein</fullName>
    </submittedName>
</protein>
<evidence type="ECO:0000256" key="2">
    <source>
        <dbReference type="SAM" id="Phobius"/>
    </source>
</evidence>
<name>A0A8H3VA72_VENIN</name>